<keyword evidence="4" id="KW-1003">Cell membrane</keyword>
<feature type="transmembrane region" description="Helical" evidence="8">
    <location>
        <begin position="235"/>
        <end position="265"/>
    </location>
</feature>
<dbReference type="Pfam" id="PF01594">
    <property type="entry name" value="AI-2E_transport"/>
    <property type="match status" value="1"/>
</dbReference>
<evidence type="ECO:0000256" key="8">
    <source>
        <dbReference type="SAM" id="Phobius"/>
    </source>
</evidence>
<dbReference type="GO" id="GO:0005886">
    <property type="term" value="C:plasma membrane"/>
    <property type="evidence" value="ECO:0007669"/>
    <property type="project" value="UniProtKB-SubCell"/>
</dbReference>
<keyword evidence="5 8" id="KW-0812">Transmembrane</keyword>
<accession>A0A316E698</accession>
<dbReference type="InterPro" id="IPR002549">
    <property type="entry name" value="AI-2E-like"/>
</dbReference>
<sequence length="399" mass="44485">MIEKPMKSNYPYIIKLAFSLICVTILVYWLKVLEDILVPLFVAIILAMALYPIDKWLEKKGMGRVYAITISLILFMVVTACLIWLASNQIVSFGEMLPQLQQKFTTLFADCQKLAERYLHVGRNTQIAKLKQYGQGIIGGGGGSFFSSALSTTGNMLGNLSLIPIYMFFLLYYRDFFKMFFYKVFPNVRRYTIDTVLTKIYEVVHSYLTGLITVTVIVGTLNTMGLLILGIDYAVFFGFLAAALLIIPFIGILIGSILPIIVALITKDSPMYAVGVAGVFIFVQFLEGNFITPQVVGSKISINGLVAIIALLLGSALWGIAGMALSLPTTAILKVIFDSVHELKPYGYLLGEPDHNRILQEKKKRMSEFMPDLVETITETTEDVKSLVKRRKKATKSSE</sequence>
<feature type="transmembrane region" description="Helical" evidence="8">
    <location>
        <begin position="36"/>
        <end position="53"/>
    </location>
</feature>
<keyword evidence="3" id="KW-0813">Transport</keyword>
<dbReference type="Proteomes" id="UP000245489">
    <property type="component" value="Unassembled WGS sequence"/>
</dbReference>
<feature type="transmembrane region" description="Helical" evidence="8">
    <location>
        <begin position="272"/>
        <end position="292"/>
    </location>
</feature>
<evidence type="ECO:0000256" key="1">
    <source>
        <dbReference type="ARBA" id="ARBA00004651"/>
    </source>
</evidence>
<comment type="caution">
    <text evidence="9">The sequence shown here is derived from an EMBL/GenBank/DDBJ whole genome shotgun (WGS) entry which is preliminary data.</text>
</comment>
<evidence type="ECO:0000256" key="4">
    <source>
        <dbReference type="ARBA" id="ARBA00022475"/>
    </source>
</evidence>
<organism evidence="9 10">
    <name type="scientific">Arcicella aurantiaca</name>
    <dbReference type="NCBI Taxonomy" id="591202"/>
    <lineage>
        <taxon>Bacteria</taxon>
        <taxon>Pseudomonadati</taxon>
        <taxon>Bacteroidota</taxon>
        <taxon>Cytophagia</taxon>
        <taxon>Cytophagales</taxon>
        <taxon>Flectobacillaceae</taxon>
        <taxon>Arcicella</taxon>
    </lineage>
</organism>
<protein>
    <submittedName>
        <fullName evidence="9">Putative PurR-regulated permease PerM</fullName>
    </submittedName>
</protein>
<evidence type="ECO:0000313" key="9">
    <source>
        <dbReference type="EMBL" id="PWK25158.1"/>
    </source>
</evidence>
<comment type="similarity">
    <text evidence="2">Belongs to the autoinducer-2 exporter (AI-2E) (TC 2.A.86) family.</text>
</comment>
<feature type="transmembrane region" description="Helical" evidence="8">
    <location>
        <begin position="156"/>
        <end position="173"/>
    </location>
</feature>
<feature type="transmembrane region" description="Helical" evidence="8">
    <location>
        <begin position="12"/>
        <end position="30"/>
    </location>
</feature>
<keyword evidence="10" id="KW-1185">Reference proteome</keyword>
<evidence type="ECO:0000256" key="2">
    <source>
        <dbReference type="ARBA" id="ARBA00009773"/>
    </source>
</evidence>
<feature type="transmembrane region" description="Helical" evidence="8">
    <location>
        <begin position="304"/>
        <end position="327"/>
    </location>
</feature>
<evidence type="ECO:0000256" key="5">
    <source>
        <dbReference type="ARBA" id="ARBA00022692"/>
    </source>
</evidence>
<keyword evidence="6 8" id="KW-1133">Transmembrane helix</keyword>
<gene>
    <name evidence="9" type="ORF">LV89_02784</name>
</gene>
<proteinExistence type="inferred from homology"/>
<feature type="transmembrane region" description="Helical" evidence="8">
    <location>
        <begin position="65"/>
        <end position="86"/>
    </location>
</feature>
<feature type="transmembrane region" description="Helical" evidence="8">
    <location>
        <begin position="207"/>
        <end position="229"/>
    </location>
</feature>
<evidence type="ECO:0000256" key="3">
    <source>
        <dbReference type="ARBA" id="ARBA00022448"/>
    </source>
</evidence>
<keyword evidence="7 8" id="KW-0472">Membrane</keyword>
<reference evidence="9 10" key="1">
    <citation type="submission" date="2018-05" db="EMBL/GenBank/DDBJ databases">
        <title>Genomic Encyclopedia of Archaeal and Bacterial Type Strains, Phase II (KMG-II): from individual species to whole genera.</title>
        <authorList>
            <person name="Goeker M."/>
        </authorList>
    </citation>
    <scope>NUCLEOTIDE SEQUENCE [LARGE SCALE GENOMIC DNA]</scope>
    <source>
        <strain evidence="9 10">DSM 22214</strain>
    </source>
</reference>
<evidence type="ECO:0000313" key="10">
    <source>
        <dbReference type="Proteomes" id="UP000245489"/>
    </source>
</evidence>
<name>A0A316E698_9BACT</name>
<dbReference type="PANTHER" id="PTHR21716">
    <property type="entry name" value="TRANSMEMBRANE PROTEIN"/>
    <property type="match status" value="1"/>
</dbReference>
<dbReference type="AlphaFoldDB" id="A0A316E698"/>
<evidence type="ECO:0000256" key="7">
    <source>
        <dbReference type="ARBA" id="ARBA00023136"/>
    </source>
</evidence>
<comment type="subcellular location">
    <subcellularLocation>
        <location evidence="1">Cell membrane</location>
        <topology evidence="1">Multi-pass membrane protein</topology>
    </subcellularLocation>
</comment>
<dbReference type="EMBL" id="QGGO01000014">
    <property type="protein sequence ID" value="PWK25158.1"/>
    <property type="molecule type" value="Genomic_DNA"/>
</dbReference>
<evidence type="ECO:0000256" key="6">
    <source>
        <dbReference type="ARBA" id="ARBA00022989"/>
    </source>
</evidence>
<dbReference type="PANTHER" id="PTHR21716:SF53">
    <property type="entry name" value="PERMEASE PERM-RELATED"/>
    <property type="match status" value="1"/>
</dbReference>
<dbReference type="OrthoDB" id="9793390at2"/>